<dbReference type="Pfam" id="PF01526">
    <property type="entry name" value="DDE_Tnp_Tn3"/>
    <property type="match status" value="1"/>
</dbReference>
<sequence length="102" mass="11289">MAGSRWTDSAGCAADTWSSEQAWCLTVLTNSVITWTTEYYAMAVGRLRAAGRDIPNELLTHIWPAHSENVNFFGTITVDIEAELAKLDEYGRRPLRPTATLG</sequence>
<evidence type="ECO:0000313" key="2">
    <source>
        <dbReference type="EMBL" id="GIJ56632.1"/>
    </source>
</evidence>
<keyword evidence="3" id="KW-1185">Reference proteome</keyword>
<accession>A0A8J3Z551</accession>
<dbReference type="EMBL" id="BOPG01000025">
    <property type="protein sequence ID" value="GIJ56632.1"/>
    <property type="molecule type" value="Genomic_DNA"/>
</dbReference>
<feature type="domain" description="Tn3 transposase DDE" evidence="1">
    <location>
        <begin position="20"/>
        <end position="75"/>
    </location>
</feature>
<organism evidence="2 3">
    <name type="scientific">Virgisporangium aurantiacum</name>
    <dbReference type="NCBI Taxonomy" id="175570"/>
    <lineage>
        <taxon>Bacteria</taxon>
        <taxon>Bacillati</taxon>
        <taxon>Actinomycetota</taxon>
        <taxon>Actinomycetes</taxon>
        <taxon>Micromonosporales</taxon>
        <taxon>Micromonosporaceae</taxon>
        <taxon>Virgisporangium</taxon>
    </lineage>
</organism>
<dbReference type="AlphaFoldDB" id="A0A8J3Z551"/>
<reference evidence="2" key="1">
    <citation type="submission" date="2021-01" db="EMBL/GenBank/DDBJ databases">
        <title>Whole genome shotgun sequence of Virgisporangium aurantiacum NBRC 16421.</title>
        <authorList>
            <person name="Komaki H."/>
            <person name="Tamura T."/>
        </authorList>
    </citation>
    <scope>NUCLEOTIDE SEQUENCE</scope>
    <source>
        <strain evidence="2">NBRC 16421</strain>
    </source>
</reference>
<dbReference type="Proteomes" id="UP000612585">
    <property type="component" value="Unassembled WGS sequence"/>
</dbReference>
<evidence type="ECO:0000259" key="1">
    <source>
        <dbReference type="Pfam" id="PF01526"/>
    </source>
</evidence>
<dbReference type="GO" id="GO:0006313">
    <property type="term" value="P:DNA transposition"/>
    <property type="evidence" value="ECO:0007669"/>
    <property type="project" value="InterPro"/>
</dbReference>
<name>A0A8J3Z551_9ACTN</name>
<gene>
    <name evidence="2" type="ORF">Vau01_041480</name>
</gene>
<evidence type="ECO:0000313" key="3">
    <source>
        <dbReference type="Proteomes" id="UP000612585"/>
    </source>
</evidence>
<dbReference type="GO" id="GO:0004803">
    <property type="term" value="F:transposase activity"/>
    <property type="evidence" value="ECO:0007669"/>
    <property type="project" value="InterPro"/>
</dbReference>
<protein>
    <recommendedName>
        <fullName evidence="1">Tn3 transposase DDE domain-containing protein</fullName>
    </recommendedName>
</protein>
<dbReference type="InterPro" id="IPR002513">
    <property type="entry name" value="Tn3_Tnp_DDE_dom"/>
</dbReference>
<dbReference type="RefSeq" id="WP_203995350.1">
    <property type="nucleotide sequence ID" value="NZ_BOPG01000025.1"/>
</dbReference>
<comment type="caution">
    <text evidence="2">The sequence shown here is derived from an EMBL/GenBank/DDBJ whole genome shotgun (WGS) entry which is preliminary data.</text>
</comment>
<proteinExistence type="predicted"/>